<dbReference type="InterPro" id="IPR011856">
    <property type="entry name" value="tRNA_endonuc-like_dom_sf"/>
</dbReference>
<dbReference type="GO" id="GO:0003676">
    <property type="term" value="F:nucleic acid binding"/>
    <property type="evidence" value="ECO:0007669"/>
    <property type="project" value="InterPro"/>
</dbReference>
<dbReference type="Pfam" id="PF06250">
    <property type="entry name" value="YhcG_C"/>
    <property type="match status" value="1"/>
</dbReference>
<dbReference type="Gene3D" id="3.40.1350.10">
    <property type="match status" value="1"/>
</dbReference>
<dbReference type="InterPro" id="IPR009362">
    <property type="entry name" value="YhcG_C"/>
</dbReference>
<evidence type="ECO:0000313" key="4">
    <source>
        <dbReference type="Proteomes" id="UP000189739"/>
    </source>
</evidence>
<sequence>MNLNLPEQYRNTLQALKDKIKSARINTALTVNVQLLAIYWEIGSFITRQENERGWGGKVVEVLANDLRKEFPDFKGLSARNLRYMRDFYSNWPELSILQQPVAKNSSQVILQQPVAKLPWGHICVLNDKLKLREERIFYAQKATENNWSRNILIHQIELDLYNRHGRIQNNFNQVHLGAQGELAKEIFKDPYKFDFFQLTEEAKERDLEEALIHHIKDFLMEMGKGFAFVGQQIQVEKGGKDYFIDLLFYHTKLHSYVVIELKITEFKPEHAGKMNFYLALVDEYWKAQNDAPSIGLILCKSKNKVTVEYALRDASKPMGVAEYQLTNAIPKNLRGDLPSVEDLEFELERPLTTLEKPIEKNLRDLKNLIAAINGEELQEKITPAKVLAIFTDVMPLIIKNINDLLSTDIYPLFQEHYISRSIRNEQFNYFTSIDLESRLLKEETIDAIGLRIELTGFKKAGVNAFNLTHNLIFYLEDYYYELGPLKSEIWDKRLYHQPWTGDAILKISERWANEIILQIHKHITGLPQ</sequence>
<keyword evidence="4" id="KW-1185">Reference proteome</keyword>
<dbReference type="EMBL" id="MBTF01000015">
    <property type="protein sequence ID" value="OOQ59211.1"/>
    <property type="molecule type" value="Genomic_DNA"/>
</dbReference>
<reference evidence="3 4" key="1">
    <citation type="submission" date="2016-07" db="EMBL/GenBank/DDBJ databases">
        <title>Genomic analysis of zinc-resistant bacterium Mucilaginibacter pedocola TBZ30.</title>
        <authorList>
            <person name="Huang J."/>
            <person name="Tang J."/>
        </authorList>
    </citation>
    <scope>NUCLEOTIDE SEQUENCE [LARGE SCALE GENOMIC DNA]</scope>
    <source>
        <strain evidence="3 4">TBZ30</strain>
    </source>
</reference>
<feature type="domain" description="YhcG N-terminal" evidence="2">
    <location>
        <begin position="16"/>
        <end position="164"/>
    </location>
</feature>
<name>A0A1S9PE36_9SPHI</name>
<evidence type="ECO:0000259" key="2">
    <source>
        <dbReference type="Pfam" id="PF17761"/>
    </source>
</evidence>
<comment type="caution">
    <text evidence="3">The sequence shown here is derived from an EMBL/GenBank/DDBJ whole genome shotgun (WGS) entry which is preliminary data.</text>
</comment>
<proteinExistence type="predicted"/>
<accession>A0A1S9PE36</accession>
<dbReference type="STRING" id="1792845.BC343_29060"/>
<evidence type="ECO:0000313" key="3">
    <source>
        <dbReference type="EMBL" id="OOQ59211.1"/>
    </source>
</evidence>
<evidence type="ECO:0008006" key="5">
    <source>
        <dbReference type="Google" id="ProtNLM"/>
    </source>
</evidence>
<gene>
    <name evidence="3" type="ORF">BC343_29060</name>
</gene>
<dbReference type="RefSeq" id="WP_078348873.1">
    <property type="nucleotide sequence ID" value="NZ_MBTF01000015.1"/>
</dbReference>
<dbReference type="OrthoDB" id="9801263at2"/>
<dbReference type="InterPro" id="IPR041527">
    <property type="entry name" value="YhcG_N"/>
</dbReference>
<dbReference type="Pfam" id="PF17761">
    <property type="entry name" value="DUF1016_N"/>
    <property type="match status" value="1"/>
</dbReference>
<dbReference type="InterPro" id="IPR053148">
    <property type="entry name" value="PD-DEXK-like_domain"/>
</dbReference>
<dbReference type="AlphaFoldDB" id="A0A1S9PE36"/>
<feature type="domain" description="YhcG PDDEXK nuclease" evidence="1">
    <location>
        <begin position="185"/>
        <end position="339"/>
    </location>
</feature>
<evidence type="ECO:0000259" key="1">
    <source>
        <dbReference type="Pfam" id="PF06250"/>
    </source>
</evidence>
<organism evidence="3 4">
    <name type="scientific">Mucilaginibacter pedocola</name>
    <dbReference type="NCBI Taxonomy" id="1792845"/>
    <lineage>
        <taxon>Bacteria</taxon>
        <taxon>Pseudomonadati</taxon>
        <taxon>Bacteroidota</taxon>
        <taxon>Sphingobacteriia</taxon>
        <taxon>Sphingobacteriales</taxon>
        <taxon>Sphingobacteriaceae</taxon>
        <taxon>Mucilaginibacter</taxon>
    </lineage>
</organism>
<dbReference type="Proteomes" id="UP000189739">
    <property type="component" value="Unassembled WGS sequence"/>
</dbReference>
<protein>
    <recommendedName>
        <fullName evidence="5">DUF1016 domain-containing protein</fullName>
    </recommendedName>
</protein>
<dbReference type="PANTHER" id="PTHR30547">
    <property type="entry name" value="UNCHARACTERIZED PROTEIN YHCG-RELATED"/>
    <property type="match status" value="1"/>
</dbReference>
<dbReference type="PANTHER" id="PTHR30547:SF0">
    <property type="entry name" value="BLR8175 PROTEIN"/>
    <property type="match status" value="1"/>
</dbReference>